<dbReference type="SUPFAM" id="SSF52047">
    <property type="entry name" value="RNI-like"/>
    <property type="match status" value="1"/>
</dbReference>
<name>A0A250XMK0_9CHLO</name>
<evidence type="ECO:0000313" key="4">
    <source>
        <dbReference type="Proteomes" id="UP000232323"/>
    </source>
</evidence>
<dbReference type="STRING" id="1157962.A0A250XMK0"/>
<evidence type="ECO:0000256" key="2">
    <source>
        <dbReference type="SAM" id="MobiDB-lite"/>
    </source>
</evidence>
<protein>
    <submittedName>
        <fullName evidence="3">Uncharacterized protein</fullName>
    </submittedName>
</protein>
<dbReference type="Proteomes" id="UP000232323">
    <property type="component" value="Unassembled WGS sequence"/>
</dbReference>
<dbReference type="InterPro" id="IPR032675">
    <property type="entry name" value="LRR_dom_sf"/>
</dbReference>
<dbReference type="PROSITE" id="PS51450">
    <property type="entry name" value="LRR"/>
    <property type="match status" value="1"/>
</dbReference>
<feature type="compositionally biased region" description="Low complexity" evidence="2">
    <location>
        <begin position="538"/>
        <end position="573"/>
    </location>
</feature>
<keyword evidence="4" id="KW-1185">Reference proteome</keyword>
<dbReference type="PANTHER" id="PTHR34786:SF1">
    <property type="entry name" value="OS09G0504900 PROTEIN"/>
    <property type="match status" value="1"/>
</dbReference>
<accession>A0A250XMK0</accession>
<sequence>MSRAWRLPKALRKVIQVSSRGGCSLDFASSFYQANIQAQAASLASPALGMEVQILQRLVYKNNSQHRSSLLMQKAREVLKIMALVHRLQLPDLLLDLHTMTQLSSSFAKSASGNNRGASGCRFTHCLPIREACVFTMARLIIGCSILQGVPQLIVSVHPLSCTGCSILQGVPQLIVSAARPLIAQVGSSYFMPLCMTLLGLLSRIQVLAMQMLLDCSKAYNALTTLLPLLPPSDASAWCSEQCGDAELLHITATSGLQAALNALADDTETGTCRTTIHHYSSSTSTEDNNVLIQPPPHESSPVEGVLLGRKRTAINEDLLMKETAFLAGITAATKHDQKMWWQWLPHMLVCKWVAVEQQTMNKHSDDTHPSTSPASHHQHLVMGTCSAAAASRSLLAPPRRNGLVGGKRNAARNWHQQQQWLRSQLGAAPINPALIIRSITCTDFPVAAGLLITPPQRLKVSVVPFPGNQSWQSLSNQLWEELGLMQGVEVMTVGTDDGCEVVDAPSAYINNKSSTLGREGSKLTSLLTSHAHRHQHQSQSTTTSSYKKGAAVTASTTLQQQQSAPQVSSSSLRITMDQKRNEEVPSLSMSQAAAARGDDQAYALHTVLQQQKRDSSRAADADAGADTSKAAGDSCSGRQTKRPILDMPYDELLVKPVLPVPMQSASLTAYHHYPSSASIDYDNINRQTNDKGVEESGQWDKANVILTSSDGTARTDNHQSQNAVQSLQTQGVGTARAPRDDSAAVAAVIIHGRTKAALGKPGTAAGGSGVASVASSSFFDMMGKSVASQQHHGVRTSSAQPSARLAVFEDRGSAGGGSIESSAWRIHRADGDPKGGKLLTGFKRKPDEDTALDGGGRAPSMGTDSGALSSGSGLLRLEELLGGLPPAGGISTRESKTVPSIFHSPVSSTSVVRLVSRTLKQQYDGSIEALVLLRVHDLLAESSTSRIGTSIHLIASCPNLTSLTLTLASTGLHMASVASALQRSGAVHTLRHLHIQSSQWKTLEQMSFLSDCVNLLSLEVHYHLPPYPPTCSQPGGGVASLGELLTALPRLTSFALCGCPLAPQAGPALAPALAALTALRQLSLNRQPLLSRPGGLSPVPQLLIQLTHLEELNLVGVCLASNSFLPDPRHMAPCVDILASCLKPLSKRLKRLDLSNNALTEFGIDKLLPALVGLSSLQYLLLSHNMIKGTEVPLRFMGILRQLRRLDLTGNLFEVDVCLDLAEKERPDLLVECA</sequence>
<evidence type="ECO:0000256" key="1">
    <source>
        <dbReference type="ARBA" id="ARBA00004430"/>
    </source>
</evidence>
<comment type="caution">
    <text evidence="3">The sequence shown here is derived from an EMBL/GenBank/DDBJ whole genome shotgun (WGS) entry which is preliminary data.</text>
</comment>
<proteinExistence type="predicted"/>
<comment type="subcellular location">
    <subcellularLocation>
        <location evidence="1">Cytoplasm</location>
        <location evidence="1">Cytoskeleton</location>
        <location evidence="1">Cilium axoneme</location>
    </subcellularLocation>
</comment>
<dbReference type="EMBL" id="BEGY01000120">
    <property type="protein sequence ID" value="GAX84246.1"/>
    <property type="molecule type" value="Genomic_DNA"/>
</dbReference>
<feature type="compositionally biased region" description="Basic and acidic residues" evidence="2">
    <location>
        <begin position="612"/>
        <end position="621"/>
    </location>
</feature>
<dbReference type="PANTHER" id="PTHR34786">
    <property type="entry name" value="OS09G0504900 PROTEIN"/>
    <property type="match status" value="1"/>
</dbReference>
<feature type="region of interest" description="Disordered" evidence="2">
    <location>
        <begin position="836"/>
        <end position="869"/>
    </location>
</feature>
<dbReference type="GO" id="GO:0005930">
    <property type="term" value="C:axoneme"/>
    <property type="evidence" value="ECO:0007669"/>
    <property type="project" value="UniProtKB-SubCell"/>
</dbReference>
<reference evidence="3 4" key="1">
    <citation type="submission" date="2017-08" db="EMBL/GenBank/DDBJ databases">
        <title>Acidophilic green algal genome provides insights into adaptation to an acidic environment.</title>
        <authorList>
            <person name="Hirooka S."/>
            <person name="Hirose Y."/>
            <person name="Kanesaki Y."/>
            <person name="Higuchi S."/>
            <person name="Fujiwara T."/>
            <person name="Onuma R."/>
            <person name="Era A."/>
            <person name="Ohbayashi R."/>
            <person name="Uzuka A."/>
            <person name="Nozaki H."/>
            <person name="Yoshikawa H."/>
            <person name="Miyagishima S.Y."/>
        </authorList>
    </citation>
    <scope>NUCLEOTIDE SEQUENCE [LARGE SCALE GENOMIC DNA]</scope>
    <source>
        <strain evidence="3 4">NIES-2499</strain>
    </source>
</reference>
<feature type="compositionally biased region" description="Low complexity" evidence="2">
    <location>
        <begin position="622"/>
        <end position="635"/>
    </location>
</feature>
<feature type="region of interest" description="Disordered" evidence="2">
    <location>
        <begin position="529"/>
        <end position="574"/>
    </location>
</feature>
<evidence type="ECO:0000313" key="3">
    <source>
        <dbReference type="EMBL" id="GAX84246.1"/>
    </source>
</evidence>
<dbReference type="OrthoDB" id="114080at2759"/>
<dbReference type="InterPro" id="IPR001611">
    <property type="entry name" value="Leu-rich_rpt"/>
</dbReference>
<organism evidence="3 4">
    <name type="scientific">Chlamydomonas eustigma</name>
    <dbReference type="NCBI Taxonomy" id="1157962"/>
    <lineage>
        <taxon>Eukaryota</taxon>
        <taxon>Viridiplantae</taxon>
        <taxon>Chlorophyta</taxon>
        <taxon>core chlorophytes</taxon>
        <taxon>Chlorophyceae</taxon>
        <taxon>CS clade</taxon>
        <taxon>Chlamydomonadales</taxon>
        <taxon>Chlamydomonadaceae</taxon>
        <taxon>Chlamydomonas</taxon>
    </lineage>
</organism>
<dbReference type="SMART" id="SM00368">
    <property type="entry name" value="LRR_RI"/>
    <property type="match status" value="2"/>
</dbReference>
<dbReference type="AlphaFoldDB" id="A0A250XMK0"/>
<feature type="region of interest" description="Disordered" evidence="2">
    <location>
        <begin position="610"/>
        <end position="643"/>
    </location>
</feature>
<dbReference type="Gene3D" id="3.80.10.10">
    <property type="entry name" value="Ribonuclease Inhibitor"/>
    <property type="match status" value="1"/>
</dbReference>
<gene>
    <name evidence="3" type="ORF">CEUSTIGMA_g11669.t1</name>
</gene>